<evidence type="ECO:0000313" key="3">
    <source>
        <dbReference type="Proteomes" id="UP001430796"/>
    </source>
</evidence>
<reference evidence="2 3" key="1">
    <citation type="submission" date="2022-01" db="EMBL/GenBank/DDBJ databases">
        <title>Lysobacter chinensis sp. nov., a bacterium isolated from cow dung compost.</title>
        <authorList>
            <person name="Liu Y."/>
        </authorList>
    </citation>
    <scope>NUCLEOTIDE SEQUENCE [LARGE SCALE GENOMIC DNA]</scope>
    <source>
        <strain evidence="2 3">TLK-CK17</strain>
    </source>
</reference>
<evidence type="ECO:0008006" key="4">
    <source>
        <dbReference type="Google" id="ProtNLM"/>
    </source>
</evidence>
<protein>
    <recommendedName>
        <fullName evidence="4">Oxidoreductase</fullName>
    </recommendedName>
</protein>
<keyword evidence="3" id="KW-1185">Reference proteome</keyword>
<reference evidence="3" key="2">
    <citation type="submission" date="2022-01" db="EMBL/GenBank/DDBJ databases">
        <title>Lysobacter chinensis sp. nov., a bacterium isolated from cow dung compost.</title>
        <authorList>
            <person name="Zhou L.Y."/>
        </authorList>
    </citation>
    <scope>NUCLEOTIDE SEQUENCE [LARGE SCALE GENOMIC DNA]</scope>
    <source>
        <strain evidence="3">TLK-CK17</strain>
    </source>
</reference>
<keyword evidence="1" id="KW-1133">Transmembrane helix</keyword>
<evidence type="ECO:0000256" key="1">
    <source>
        <dbReference type="SAM" id="Phobius"/>
    </source>
</evidence>
<organism evidence="2 3">
    <name type="scientific">Marilutibacter chinensis</name>
    <dbReference type="NCBI Taxonomy" id="2912247"/>
    <lineage>
        <taxon>Bacteria</taxon>
        <taxon>Pseudomonadati</taxon>
        <taxon>Pseudomonadota</taxon>
        <taxon>Gammaproteobacteria</taxon>
        <taxon>Lysobacterales</taxon>
        <taxon>Lysobacteraceae</taxon>
        <taxon>Marilutibacter</taxon>
    </lineage>
</organism>
<keyword evidence="1" id="KW-0812">Transmembrane</keyword>
<evidence type="ECO:0000313" key="2">
    <source>
        <dbReference type="EMBL" id="MCF7222583.1"/>
    </source>
</evidence>
<proteinExistence type="predicted"/>
<feature type="transmembrane region" description="Helical" evidence="1">
    <location>
        <begin position="12"/>
        <end position="32"/>
    </location>
</feature>
<dbReference type="EMBL" id="JAKJPO010000008">
    <property type="protein sequence ID" value="MCF7222583.1"/>
    <property type="molecule type" value="Genomic_DNA"/>
</dbReference>
<gene>
    <name evidence="2" type="ORF">L3V18_12430</name>
</gene>
<comment type="caution">
    <text evidence="2">The sequence shown here is derived from an EMBL/GenBank/DDBJ whole genome shotgun (WGS) entry which is preliminary data.</text>
</comment>
<dbReference type="Proteomes" id="UP001430796">
    <property type="component" value="Unassembled WGS sequence"/>
</dbReference>
<name>A0ABS9HV48_9GAMM</name>
<dbReference type="RefSeq" id="WP_237055354.1">
    <property type="nucleotide sequence ID" value="NZ_JAKJPO010000008.1"/>
</dbReference>
<sequence length="140" mass="15827">MTTSSEIRTTVLRVFLRLVIFVLAGLLVFHHSLMLYELHLETGNNAHALFDYVQSVCRALITVSLLLVVFGARWALWGMWFSIGGLVATQYWAHFGDLPVDFTEGRHPLSYLKGFIFPTVISLAFHCSSRPRDVDVDEVA</sequence>
<keyword evidence="1" id="KW-0472">Membrane</keyword>
<accession>A0ABS9HV48</accession>
<feature type="transmembrane region" description="Helical" evidence="1">
    <location>
        <begin position="52"/>
        <end position="76"/>
    </location>
</feature>
<reference evidence="2 3" key="3">
    <citation type="submission" date="2022-01" db="EMBL/GenBank/DDBJ databases">
        <authorList>
            <person name="Zhou L.Y."/>
        </authorList>
    </citation>
    <scope>NUCLEOTIDE SEQUENCE [LARGE SCALE GENOMIC DNA]</scope>
    <source>
        <strain evidence="2 3">TLK-CK17</strain>
    </source>
</reference>